<dbReference type="PANTHER" id="PTHR33514:SF13">
    <property type="entry name" value="PROTEIN ABCI12, CHLOROPLASTIC"/>
    <property type="match status" value="1"/>
</dbReference>
<keyword evidence="4 5" id="KW-0472">Membrane</keyword>
<feature type="transmembrane region" description="Helical" evidence="5">
    <location>
        <begin position="90"/>
        <end position="109"/>
    </location>
</feature>
<feature type="transmembrane region" description="Helical" evidence="5">
    <location>
        <begin position="23"/>
        <end position="50"/>
    </location>
</feature>
<dbReference type="PANTHER" id="PTHR33514">
    <property type="entry name" value="PROTEIN ABCI12, CHLOROPLASTIC"/>
    <property type="match status" value="1"/>
</dbReference>
<gene>
    <name evidence="6" type="ORF">HNR23_000629</name>
</gene>
<feature type="transmembrane region" description="Helical" evidence="5">
    <location>
        <begin position="62"/>
        <end position="84"/>
    </location>
</feature>
<accession>A0A7X0D4Y8</accession>
<evidence type="ECO:0000313" key="6">
    <source>
        <dbReference type="EMBL" id="MBB6170569.1"/>
    </source>
</evidence>
<keyword evidence="7" id="KW-1185">Reference proteome</keyword>
<comment type="caution">
    <text evidence="6">The sequence shown here is derived from an EMBL/GenBank/DDBJ whole genome shotgun (WGS) entry which is preliminary data.</text>
</comment>
<proteinExistence type="predicted"/>
<dbReference type="InterPro" id="IPR003339">
    <property type="entry name" value="ABC/ECF_trnsptr_transmembrane"/>
</dbReference>
<evidence type="ECO:0000313" key="7">
    <source>
        <dbReference type="Proteomes" id="UP000546642"/>
    </source>
</evidence>
<dbReference type="CDD" id="cd16914">
    <property type="entry name" value="EcfT"/>
    <property type="match status" value="1"/>
</dbReference>
<evidence type="ECO:0000256" key="1">
    <source>
        <dbReference type="ARBA" id="ARBA00004141"/>
    </source>
</evidence>
<evidence type="ECO:0000256" key="2">
    <source>
        <dbReference type="ARBA" id="ARBA00022692"/>
    </source>
</evidence>
<keyword evidence="2 5" id="KW-0812">Transmembrane</keyword>
<comment type="subcellular location">
    <subcellularLocation>
        <location evidence="1">Membrane</location>
        <topology evidence="1">Multi-pass membrane protein</topology>
    </subcellularLocation>
</comment>
<evidence type="ECO:0000256" key="5">
    <source>
        <dbReference type="SAM" id="Phobius"/>
    </source>
</evidence>
<keyword evidence="3 5" id="KW-1133">Transmembrane helix</keyword>
<dbReference type="Pfam" id="PF02361">
    <property type="entry name" value="CbiQ"/>
    <property type="match status" value="1"/>
</dbReference>
<dbReference type="EMBL" id="JACHDS010000001">
    <property type="protein sequence ID" value="MBB6170569.1"/>
    <property type="molecule type" value="Genomic_DNA"/>
</dbReference>
<protein>
    <submittedName>
        <fullName evidence="6">Biotin transport system permease protein</fullName>
    </submittedName>
</protein>
<name>A0A7X0D4Y8_9ACTN</name>
<dbReference type="Proteomes" id="UP000546642">
    <property type="component" value="Unassembled WGS sequence"/>
</dbReference>
<evidence type="ECO:0000256" key="4">
    <source>
        <dbReference type="ARBA" id="ARBA00023136"/>
    </source>
</evidence>
<evidence type="ECO:0000256" key="3">
    <source>
        <dbReference type="ARBA" id="ARBA00022989"/>
    </source>
</evidence>
<dbReference type="AlphaFoldDB" id="A0A7X0D4Y8"/>
<organism evidence="6 7">
    <name type="scientific">Nocardiopsis mwathae</name>
    <dbReference type="NCBI Taxonomy" id="1472723"/>
    <lineage>
        <taxon>Bacteria</taxon>
        <taxon>Bacillati</taxon>
        <taxon>Actinomycetota</taxon>
        <taxon>Actinomycetes</taxon>
        <taxon>Streptosporangiales</taxon>
        <taxon>Nocardiopsidaceae</taxon>
        <taxon>Nocardiopsis</taxon>
    </lineage>
</organism>
<dbReference type="RefSeq" id="WP_184073300.1">
    <property type="nucleotide sequence ID" value="NZ_JACHDS010000001.1"/>
</dbReference>
<reference evidence="6 7" key="1">
    <citation type="submission" date="2020-08" db="EMBL/GenBank/DDBJ databases">
        <title>Sequencing the genomes of 1000 actinobacteria strains.</title>
        <authorList>
            <person name="Klenk H.-P."/>
        </authorList>
    </citation>
    <scope>NUCLEOTIDE SEQUENCE [LARGE SCALE GENOMIC DNA]</scope>
    <source>
        <strain evidence="6 7">DSM 46659</strain>
    </source>
</reference>
<sequence length="199" mass="21005">MNAIGLYVPGDSPLYRLPAGAKLLVLMAVVTVVIAAGNVWVAAGAAAAAASAYPLCGLSPRYVWRMLRPVLPFLVVIAAFQGLLGDWPTAARVCAQLAAAVLLAALVTLTTRVSEMLALFERLAHPLRHAGVRPDRVALVLALTIRSIPMVEAAMRASREAYRARGLRGRPHLMVVPVIVGLIRSAEATGEAMAARGIE</sequence>
<dbReference type="GO" id="GO:0005886">
    <property type="term" value="C:plasma membrane"/>
    <property type="evidence" value="ECO:0007669"/>
    <property type="project" value="UniProtKB-ARBA"/>
</dbReference>